<dbReference type="RefSeq" id="WP_134483103.1">
    <property type="nucleotide sequence ID" value="NZ_LR216287.1"/>
</dbReference>
<evidence type="ECO:0000313" key="3">
    <source>
        <dbReference type="Proteomes" id="UP000294299"/>
    </source>
</evidence>
<protein>
    <submittedName>
        <fullName evidence="2">Uncharacterized protein</fullName>
    </submittedName>
</protein>
<feature type="transmembrane region" description="Helical" evidence="1">
    <location>
        <begin position="114"/>
        <end position="134"/>
    </location>
</feature>
<keyword evidence="1" id="KW-1133">Transmembrane helix</keyword>
<gene>
    <name evidence="2" type="ORF">NFRAN_0829</name>
</gene>
<feature type="transmembrane region" description="Helical" evidence="1">
    <location>
        <begin position="73"/>
        <end position="94"/>
    </location>
</feature>
<dbReference type="KEGG" id="nfn:NFRAN_0829"/>
<dbReference type="OrthoDB" id="12271at2157"/>
<dbReference type="EMBL" id="LR216287">
    <property type="protein sequence ID" value="VFJ13151.1"/>
    <property type="molecule type" value="Genomic_DNA"/>
</dbReference>
<feature type="transmembrane region" description="Helical" evidence="1">
    <location>
        <begin position="48"/>
        <end position="66"/>
    </location>
</feature>
<organism evidence="2 3">
    <name type="scientific">Candidatus Nitrosocosmicus franklandianus</name>
    <dbReference type="NCBI Taxonomy" id="1798806"/>
    <lineage>
        <taxon>Archaea</taxon>
        <taxon>Nitrososphaerota</taxon>
        <taxon>Nitrososphaeria</taxon>
        <taxon>Nitrososphaerales</taxon>
        <taxon>Nitrososphaeraceae</taxon>
        <taxon>Candidatus Nitrosocosmicus</taxon>
    </lineage>
</organism>
<dbReference type="GeneID" id="39420312"/>
<dbReference type="AlphaFoldDB" id="A0A484I7K0"/>
<sequence>MHSVRSRTAQIIAAVGLALLLIYFIDVLTSMLIKEPGFLPLTSKDRGLLFGGLSIVLFIISFIVGWKIYSKTLATLLIVGGALIGTSVLVSTFVTPQLTNNLEGFKIVTPPLPQFIGIIIIGYAILGLGIYKAAKNR</sequence>
<feature type="transmembrane region" description="Helical" evidence="1">
    <location>
        <begin position="12"/>
        <end position="33"/>
    </location>
</feature>
<accession>A0A484I7K0</accession>
<evidence type="ECO:0000256" key="1">
    <source>
        <dbReference type="SAM" id="Phobius"/>
    </source>
</evidence>
<reference evidence="2 3" key="1">
    <citation type="submission" date="2019-02" db="EMBL/GenBank/DDBJ databases">
        <authorList>
            <person name="Lehtovirta-Morley E L."/>
        </authorList>
    </citation>
    <scope>NUCLEOTIDE SEQUENCE [LARGE SCALE GENOMIC DNA]</scope>
    <source>
        <strain evidence="2">NFRAN1</strain>
    </source>
</reference>
<proteinExistence type="predicted"/>
<keyword evidence="1" id="KW-0472">Membrane</keyword>
<keyword evidence="3" id="KW-1185">Reference proteome</keyword>
<keyword evidence="1" id="KW-0812">Transmembrane</keyword>
<name>A0A484I7K0_9ARCH</name>
<evidence type="ECO:0000313" key="2">
    <source>
        <dbReference type="EMBL" id="VFJ13151.1"/>
    </source>
</evidence>
<dbReference type="Proteomes" id="UP000294299">
    <property type="component" value="Chromosome NFRAN"/>
</dbReference>